<feature type="region of interest" description="Disordered" evidence="1">
    <location>
        <begin position="38"/>
        <end position="60"/>
    </location>
</feature>
<name>A0ABR3JUN4_9AGAR</name>
<comment type="caution">
    <text evidence="2">The sequence shown here is derived from an EMBL/GenBank/DDBJ whole genome shotgun (WGS) entry which is preliminary data.</text>
</comment>
<sequence length="102" mass="11156">MHVLVQRKELRGKDRPFRALASDIARQGYASSSCACHSTSQRRPFFSGGGVSPSRKPSAAAMFSSRVDTNMTSRLYTNTKLRSLDTAGVPEEQGASSQQLLY</sequence>
<dbReference type="EMBL" id="JASNQZ010000002">
    <property type="protein sequence ID" value="KAL0959600.1"/>
    <property type="molecule type" value="Genomic_DNA"/>
</dbReference>
<keyword evidence="3" id="KW-1185">Reference proteome</keyword>
<organism evidence="2 3">
    <name type="scientific">Hohenbuehelia grisea</name>
    <dbReference type="NCBI Taxonomy" id="104357"/>
    <lineage>
        <taxon>Eukaryota</taxon>
        <taxon>Fungi</taxon>
        <taxon>Dikarya</taxon>
        <taxon>Basidiomycota</taxon>
        <taxon>Agaricomycotina</taxon>
        <taxon>Agaricomycetes</taxon>
        <taxon>Agaricomycetidae</taxon>
        <taxon>Agaricales</taxon>
        <taxon>Pleurotineae</taxon>
        <taxon>Pleurotaceae</taxon>
        <taxon>Hohenbuehelia</taxon>
    </lineage>
</organism>
<reference evidence="3" key="1">
    <citation type="submission" date="2024-06" db="EMBL/GenBank/DDBJ databases">
        <title>Multi-omics analyses provide insights into the biosynthesis of the anticancer antibiotic pleurotin in Hohenbuehelia grisea.</title>
        <authorList>
            <person name="Weaver J.A."/>
            <person name="Alberti F."/>
        </authorList>
    </citation>
    <scope>NUCLEOTIDE SEQUENCE [LARGE SCALE GENOMIC DNA]</scope>
    <source>
        <strain evidence="3">T-177</strain>
    </source>
</reference>
<evidence type="ECO:0000256" key="1">
    <source>
        <dbReference type="SAM" id="MobiDB-lite"/>
    </source>
</evidence>
<accession>A0ABR3JUN4</accession>
<gene>
    <name evidence="2" type="ORF">HGRIS_011309</name>
</gene>
<proteinExistence type="predicted"/>
<protein>
    <submittedName>
        <fullName evidence="2">Uncharacterized protein</fullName>
    </submittedName>
</protein>
<evidence type="ECO:0000313" key="3">
    <source>
        <dbReference type="Proteomes" id="UP001556367"/>
    </source>
</evidence>
<evidence type="ECO:0000313" key="2">
    <source>
        <dbReference type="EMBL" id="KAL0959600.1"/>
    </source>
</evidence>
<dbReference type="Proteomes" id="UP001556367">
    <property type="component" value="Unassembled WGS sequence"/>
</dbReference>